<feature type="signal peptide" evidence="2">
    <location>
        <begin position="1"/>
        <end position="21"/>
    </location>
</feature>
<accession>A0ABX9JK20</accession>
<dbReference type="RefSeq" id="WP_047861154.1">
    <property type="nucleotide sequence ID" value="NZ_CP011509.1"/>
</dbReference>
<dbReference type="Proteomes" id="UP000256345">
    <property type="component" value="Unassembled WGS sequence"/>
</dbReference>
<evidence type="ECO:0000256" key="1">
    <source>
        <dbReference type="SAM" id="MobiDB-lite"/>
    </source>
</evidence>
<comment type="caution">
    <text evidence="3">The sequence shown here is derived from an EMBL/GenBank/DDBJ whole genome shotgun (WGS) entry which is preliminary data.</text>
</comment>
<evidence type="ECO:0008006" key="5">
    <source>
        <dbReference type="Google" id="ProtNLM"/>
    </source>
</evidence>
<keyword evidence="4" id="KW-1185">Reference proteome</keyword>
<sequence length="451" mass="51051">MRRCRNLLGVLVLLLPLGAGAAVPSGVEEATRWQPPLVQLEGQPLSVGLLLVHADDSLLAVTPPDLLNVSGLVARAIQDYFHAAGGQVQVVDYTELGFQLWNRPRTKAEQERDPRALELGPWPGVPLGVKTALVTVVKVVRWELVPAAPDGLAGEKALLALLMSTWTREGQPVQTELIEVHGATGEHLLWLRSKQAAVALYEELRAPHRRPSPEDASGMFLALLHEAVGLHYFLLLPHEVRERLELVGREDEPGVRAFREGRHADALKEWLARAEADPKDHAALYNAARVLALRGEDRRALRLLGRARTVEDLPLYREQWQRVHQRVARMREIGAGKARPEERARREQAERSPARCHTVEREAGRDPRWTYGLGVELEEALLAEYHPAECDQPGVRCAIDSYQVRWNNGIWSIRYLPGLNDLDAKPQYDGTRRRMWSYFYDHTHRYRYCAR</sequence>
<evidence type="ECO:0000256" key="2">
    <source>
        <dbReference type="SAM" id="SignalP"/>
    </source>
</evidence>
<evidence type="ECO:0000313" key="4">
    <source>
        <dbReference type="Proteomes" id="UP000256345"/>
    </source>
</evidence>
<organism evidence="3 4">
    <name type="scientific">Archangium gephyra</name>
    <dbReference type="NCBI Taxonomy" id="48"/>
    <lineage>
        <taxon>Bacteria</taxon>
        <taxon>Pseudomonadati</taxon>
        <taxon>Myxococcota</taxon>
        <taxon>Myxococcia</taxon>
        <taxon>Myxococcales</taxon>
        <taxon>Cystobacterineae</taxon>
        <taxon>Archangiaceae</taxon>
        <taxon>Archangium</taxon>
    </lineage>
</organism>
<dbReference type="InterPro" id="IPR011990">
    <property type="entry name" value="TPR-like_helical_dom_sf"/>
</dbReference>
<protein>
    <recommendedName>
        <fullName evidence="5">Tetratricopeptide repeat protein</fullName>
    </recommendedName>
</protein>
<evidence type="ECO:0000313" key="3">
    <source>
        <dbReference type="EMBL" id="REG14178.1"/>
    </source>
</evidence>
<feature type="chain" id="PRO_5047074540" description="Tetratricopeptide repeat protein" evidence="2">
    <location>
        <begin position="22"/>
        <end position="451"/>
    </location>
</feature>
<dbReference type="Gene3D" id="1.25.40.10">
    <property type="entry name" value="Tetratricopeptide repeat domain"/>
    <property type="match status" value="1"/>
</dbReference>
<feature type="region of interest" description="Disordered" evidence="1">
    <location>
        <begin position="334"/>
        <end position="354"/>
    </location>
</feature>
<reference evidence="3 4" key="1">
    <citation type="submission" date="2018-08" db="EMBL/GenBank/DDBJ databases">
        <title>Genomic Encyclopedia of Archaeal and Bacterial Type Strains, Phase II (KMG-II): from individual species to whole genera.</title>
        <authorList>
            <person name="Goeker M."/>
        </authorList>
    </citation>
    <scope>NUCLEOTIDE SEQUENCE [LARGE SCALE GENOMIC DNA]</scope>
    <source>
        <strain evidence="3 4">DSM 2261</strain>
    </source>
</reference>
<proteinExistence type="predicted"/>
<dbReference type="EMBL" id="QUMU01000043">
    <property type="protein sequence ID" value="REG14178.1"/>
    <property type="molecule type" value="Genomic_DNA"/>
</dbReference>
<name>A0ABX9JK20_9BACT</name>
<gene>
    <name evidence="3" type="ORF">ATI61_1434</name>
</gene>
<keyword evidence="2" id="KW-0732">Signal</keyword>